<feature type="region of interest" description="Disordered" evidence="1">
    <location>
        <begin position="25"/>
        <end position="97"/>
    </location>
</feature>
<dbReference type="Proteomes" id="UP000037558">
    <property type="component" value="Unassembled WGS sequence"/>
</dbReference>
<organism evidence="2 3">
    <name type="scientific">Priestia koreensis</name>
    <dbReference type="NCBI Taxonomy" id="284581"/>
    <lineage>
        <taxon>Bacteria</taxon>
        <taxon>Bacillati</taxon>
        <taxon>Bacillota</taxon>
        <taxon>Bacilli</taxon>
        <taxon>Bacillales</taxon>
        <taxon>Bacillaceae</taxon>
        <taxon>Priestia</taxon>
    </lineage>
</organism>
<feature type="compositionally biased region" description="Polar residues" evidence="1">
    <location>
        <begin position="28"/>
        <end position="46"/>
    </location>
</feature>
<name>A0A0M0L9A8_9BACI</name>
<dbReference type="EMBL" id="LILC01000007">
    <property type="protein sequence ID" value="KOO47681.1"/>
    <property type="molecule type" value="Genomic_DNA"/>
</dbReference>
<gene>
    <name evidence="2" type="ORF">AMD01_06535</name>
</gene>
<accession>A0A0M0L9A8</accession>
<evidence type="ECO:0000313" key="2">
    <source>
        <dbReference type="EMBL" id="KOO47681.1"/>
    </source>
</evidence>
<dbReference type="AlphaFoldDB" id="A0A0M0L9A8"/>
<sequence>MCNFKIDSITIGDVSGGIINFGPVHTISPISNSVETSGSGSQNTSPASTMASLGGSSGSSSGASGSSGSMAPQASPPMGPLSIGLPPHVMKHSKKRS</sequence>
<comment type="caution">
    <text evidence="2">The sequence shown here is derived from an EMBL/GenBank/DDBJ whole genome shotgun (WGS) entry which is preliminary data.</text>
</comment>
<reference evidence="3" key="1">
    <citation type="submission" date="2015-08" db="EMBL/GenBank/DDBJ databases">
        <title>Fjat-14210 dsm16467.</title>
        <authorList>
            <person name="Liu B."/>
            <person name="Wang J."/>
            <person name="Zhu Y."/>
            <person name="Liu G."/>
            <person name="Chen Q."/>
            <person name="Chen Z."/>
            <person name="Lan J."/>
            <person name="Che J."/>
            <person name="Ge C."/>
            <person name="Shi H."/>
            <person name="Pan Z."/>
            <person name="Liu X."/>
        </authorList>
    </citation>
    <scope>NUCLEOTIDE SEQUENCE [LARGE SCALE GENOMIC DNA]</scope>
    <source>
        <strain evidence="3">DSM 16467</strain>
    </source>
</reference>
<dbReference type="PATRIC" id="fig|284581.3.peg.4711"/>
<protein>
    <submittedName>
        <fullName evidence="2">Uncharacterized protein</fullName>
    </submittedName>
</protein>
<dbReference type="RefSeq" id="WP_157052639.1">
    <property type="nucleotide sequence ID" value="NZ_LILC01000007.1"/>
</dbReference>
<keyword evidence="3" id="KW-1185">Reference proteome</keyword>
<evidence type="ECO:0000313" key="3">
    <source>
        <dbReference type="Proteomes" id="UP000037558"/>
    </source>
</evidence>
<feature type="compositionally biased region" description="Low complexity" evidence="1">
    <location>
        <begin position="47"/>
        <end position="73"/>
    </location>
</feature>
<evidence type="ECO:0000256" key="1">
    <source>
        <dbReference type="SAM" id="MobiDB-lite"/>
    </source>
</evidence>
<proteinExistence type="predicted"/>